<organism evidence="2">
    <name type="scientific">Culex pipiens</name>
    <name type="common">House mosquito</name>
    <dbReference type="NCBI Taxonomy" id="7175"/>
    <lineage>
        <taxon>Eukaryota</taxon>
        <taxon>Metazoa</taxon>
        <taxon>Ecdysozoa</taxon>
        <taxon>Arthropoda</taxon>
        <taxon>Hexapoda</taxon>
        <taxon>Insecta</taxon>
        <taxon>Pterygota</taxon>
        <taxon>Neoptera</taxon>
        <taxon>Endopterygota</taxon>
        <taxon>Diptera</taxon>
        <taxon>Nematocera</taxon>
        <taxon>Culicoidea</taxon>
        <taxon>Culicidae</taxon>
        <taxon>Culicinae</taxon>
        <taxon>Culicini</taxon>
        <taxon>Culex</taxon>
        <taxon>Culex</taxon>
    </lineage>
</organism>
<keyword evidence="1" id="KW-1133">Transmembrane helix</keyword>
<dbReference type="EMBL" id="HBUE01048179">
    <property type="protein sequence ID" value="CAG6463497.1"/>
    <property type="molecule type" value="Transcribed_RNA"/>
</dbReference>
<keyword evidence="1" id="KW-0472">Membrane</keyword>
<accession>A0A8D8F8Q1</accession>
<protein>
    <submittedName>
        <fullName evidence="2">(northern house mosquito) hypothetical protein</fullName>
    </submittedName>
</protein>
<dbReference type="EMBL" id="HBUE01048185">
    <property type="protein sequence ID" value="CAG6463498.1"/>
    <property type="molecule type" value="Transcribed_RNA"/>
</dbReference>
<proteinExistence type="predicted"/>
<reference evidence="2" key="1">
    <citation type="submission" date="2021-05" db="EMBL/GenBank/DDBJ databases">
        <authorList>
            <person name="Alioto T."/>
            <person name="Alioto T."/>
            <person name="Gomez Garrido J."/>
        </authorList>
    </citation>
    <scope>NUCLEOTIDE SEQUENCE</scope>
</reference>
<sequence>MKSSSSSSVSSAAISLRFVVNSSSASKYACKRFRVLRVCLESTVSNPSLSSSSISLVCIGCWSDLLLLLLLLLLGSGSIGGVLLFWFTFLVESAHFLFFALSLQSDFLPIIVTVAAALPQWSRTQN</sequence>
<dbReference type="AlphaFoldDB" id="A0A8D8F8Q1"/>
<evidence type="ECO:0000313" key="2">
    <source>
        <dbReference type="EMBL" id="CAG6463497.1"/>
    </source>
</evidence>
<evidence type="ECO:0000256" key="1">
    <source>
        <dbReference type="SAM" id="Phobius"/>
    </source>
</evidence>
<name>A0A8D8F8Q1_CULPI</name>
<keyword evidence="1" id="KW-0812">Transmembrane</keyword>
<feature type="transmembrane region" description="Helical" evidence="1">
    <location>
        <begin position="107"/>
        <end position="124"/>
    </location>
</feature>